<dbReference type="GO" id="GO:0004672">
    <property type="term" value="F:protein kinase activity"/>
    <property type="evidence" value="ECO:0007669"/>
    <property type="project" value="InterPro"/>
</dbReference>
<dbReference type="SMART" id="SM00220">
    <property type="entry name" value="S_TKc"/>
    <property type="match status" value="1"/>
</dbReference>
<dbReference type="EMBL" id="JAACJJ010000056">
    <property type="protein sequence ID" value="KAF5312101.1"/>
    <property type="molecule type" value="Genomic_DNA"/>
</dbReference>
<dbReference type="PANTHER" id="PTHR48014">
    <property type="entry name" value="SERINE/THREONINE-PROTEIN KINASE FRAY2"/>
    <property type="match status" value="1"/>
</dbReference>
<dbReference type="InterPro" id="IPR000719">
    <property type="entry name" value="Prot_kinase_dom"/>
</dbReference>
<accession>A0A8H5ETR7</accession>
<dbReference type="PROSITE" id="PS00108">
    <property type="entry name" value="PROTEIN_KINASE_ST"/>
    <property type="match status" value="1"/>
</dbReference>
<feature type="compositionally biased region" description="Polar residues" evidence="2">
    <location>
        <begin position="638"/>
        <end position="648"/>
    </location>
</feature>
<dbReference type="OrthoDB" id="248923at2759"/>
<name>A0A8H5ETR7_9AGAR</name>
<feature type="compositionally biased region" description="Low complexity" evidence="2">
    <location>
        <begin position="487"/>
        <end position="541"/>
    </location>
</feature>
<evidence type="ECO:0000313" key="5">
    <source>
        <dbReference type="Proteomes" id="UP000567179"/>
    </source>
</evidence>
<dbReference type="PROSITE" id="PS50011">
    <property type="entry name" value="PROTEIN_KINASE_DOM"/>
    <property type="match status" value="1"/>
</dbReference>
<feature type="compositionally biased region" description="Polar residues" evidence="2">
    <location>
        <begin position="620"/>
        <end position="629"/>
    </location>
</feature>
<dbReference type="GO" id="GO:0005524">
    <property type="term" value="F:ATP binding"/>
    <property type="evidence" value="ECO:0007669"/>
    <property type="project" value="InterPro"/>
</dbReference>
<organism evidence="4 5">
    <name type="scientific">Psilocybe cf. subviscida</name>
    <dbReference type="NCBI Taxonomy" id="2480587"/>
    <lineage>
        <taxon>Eukaryota</taxon>
        <taxon>Fungi</taxon>
        <taxon>Dikarya</taxon>
        <taxon>Basidiomycota</taxon>
        <taxon>Agaricomycotina</taxon>
        <taxon>Agaricomycetes</taxon>
        <taxon>Agaricomycetidae</taxon>
        <taxon>Agaricales</taxon>
        <taxon>Agaricineae</taxon>
        <taxon>Strophariaceae</taxon>
        <taxon>Psilocybe</taxon>
    </lineage>
</organism>
<dbReference type="InterPro" id="IPR011009">
    <property type="entry name" value="Kinase-like_dom_sf"/>
</dbReference>
<dbReference type="SUPFAM" id="SSF56112">
    <property type="entry name" value="Protein kinase-like (PK-like)"/>
    <property type="match status" value="1"/>
</dbReference>
<dbReference type="Gene3D" id="1.10.510.10">
    <property type="entry name" value="Transferase(Phosphotransferase) domain 1"/>
    <property type="match status" value="2"/>
</dbReference>
<feature type="region of interest" description="Disordered" evidence="2">
    <location>
        <begin position="467"/>
        <end position="548"/>
    </location>
</feature>
<evidence type="ECO:0000313" key="4">
    <source>
        <dbReference type="EMBL" id="KAF5312101.1"/>
    </source>
</evidence>
<evidence type="ECO:0000256" key="1">
    <source>
        <dbReference type="ARBA" id="ARBA00008874"/>
    </source>
</evidence>
<comment type="similarity">
    <text evidence="1">Belongs to the protein kinase superfamily. STE Ser/Thr protein kinase family. STE20 subfamily.</text>
</comment>
<evidence type="ECO:0000256" key="2">
    <source>
        <dbReference type="SAM" id="MobiDB-lite"/>
    </source>
</evidence>
<sequence>MAQLQPSKPTPLAAQVQDSVLGGAKRFIGAVEDEWQLYSDRAEDYTIGSPIGFGASSIVYAATYYPASATGEPADRTKSKGIPCALKVLDLDSLPPRSLQLLQRETTLMSLSKHPNVLRVRGSWMDGHKLYIALRLMNKGSAADVMRYGWPAGMEEDVVKCILRQALKGLNYLHINGFIHRDVKAANLLIDDDGTVLLGDLGVAADLSEDSSHLHSSSSTSHVTGYSITAKAALTQSQSAPMLSAKRGVAFDGGTGPPGGPVIRKRKSFVGTPCWMSPELIQGKQYDSSADIWSFGITALELTQGRPPRSRESPQRVLLRTIQEEPPSLDREGGAFKYSRAFKEVVDSCLVKDPSKRPTAEQLLQTPFFKSAKNKSSLINTILKDLPPLTQRQERRVMPPLLSANSMDSWDFATTVHSPTTSIYRRGVLEEFVREEDIRLHSEGIFDMDHPKSNSSAAHHLSHLADLESEDEDVETGREAAMSDGHPPSSSPSSASASHSSILSSDAAPSQSSSSPPNTSAASSYTSPSDLARRLSAADAAGQKEPLSPVNEKTLIGFHSVLPLALPNSKSSTTPKRQGAGSDNTPQASRLWSKLKSNVRPRSSTPNEETPKKEKVSMTGKLSSASKNLLSRAPSRGVPSTTPTNNKK</sequence>
<dbReference type="Pfam" id="PF00069">
    <property type="entry name" value="Pkinase"/>
    <property type="match status" value="2"/>
</dbReference>
<dbReference type="GO" id="GO:0043539">
    <property type="term" value="F:protein serine/threonine kinase activator activity"/>
    <property type="evidence" value="ECO:0007669"/>
    <property type="project" value="InterPro"/>
</dbReference>
<proteinExistence type="inferred from homology"/>
<evidence type="ECO:0000259" key="3">
    <source>
        <dbReference type="PROSITE" id="PS50011"/>
    </source>
</evidence>
<dbReference type="InterPro" id="IPR008271">
    <property type="entry name" value="Ser/Thr_kinase_AS"/>
</dbReference>
<keyword evidence="5" id="KW-1185">Reference proteome</keyword>
<comment type="caution">
    <text evidence="4">The sequence shown here is derived from an EMBL/GenBank/DDBJ whole genome shotgun (WGS) entry which is preliminary data.</text>
</comment>
<dbReference type="InterPro" id="IPR047173">
    <property type="entry name" value="STRAD_A/B-like"/>
</dbReference>
<feature type="compositionally biased region" description="Polar residues" evidence="2">
    <location>
        <begin position="568"/>
        <end position="590"/>
    </location>
</feature>
<protein>
    <recommendedName>
        <fullName evidence="3">Protein kinase domain-containing protein</fullName>
    </recommendedName>
</protein>
<feature type="region of interest" description="Disordered" evidence="2">
    <location>
        <begin position="567"/>
        <end position="648"/>
    </location>
</feature>
<gene>
    <name evidence="4" type="ORF">D9619_003397</name>
</gene>
<dbReference type="PANTHER" id="PTHR48014:SF21">
    <property type="entry name" value="SERINE_THREONINE-PROTEIN KINASE FRAY2"/>
    <property type="match status" value="1"/>
</dbReference>
<reference evidence="4 5" key="1">
    <citation type="journal article" date="2020" name="ISME J.">
        <title>Uncovering the hidden diversity of litter-decomposition mechanisms in mushroom-forming fungi.</title>
        <authorList>
            <person name="Floudas D."/>
            <person name="Bentzer J."/>
            <person name="Ahren D."/>
            <person name="Johansson T."/>
            <person name="Persson P."/>
            <person name="Tunlid A."/>
        </authorList>
    </citation>
    <scope>NUCLEOTIDE SEQUENCE [LARGE SCALE GENOMIC DNA]</scope>
    <source>
        <strain evidence="4 5">CBS 101986</strain>
    </source>
</reference>
<dbReference type="Proteomes" id="UP000567179">
    <property type="component" value="Unassembled WGS sequence"/>
</dbReference>
<feature type="domain" description="Protein kinase" evidence="3">
    <location>
        <begin position="45"/>
        <end position="369"/>
    </location>
</feature>
<dbReference type="AlphaFoldDB" id="A0A8H5ETR7"/>